<comment type="caution">
    <text evidence="1">The sequence shown here is derived from an EMBL/GenBank/DDBJ whole genome shotgun (WGS) entry which is preliminary data.</text>
</comment>
<proteinExistence type="predicted"/>
<dbReference type="Proteomes" id="UP000530654">
    <property type="component" value="Unassembled WGS sequence"/>
</dbReference>
<sequence length="79" mass="8483">MLCLVGEVAEVDQPAGFAHEIEQIASASSVRRQGRSDAPAPATYCLFCASIIVEARATFARDLVSRSGEMIKEAMCDSF</sequence>
<organism evidence="1 2">
    <name type="scientific">Rhizobium laguerreae</name>
    <dbReference type="NCBI Taxonomy" id="1076926"/>
    <lineage>
        <taxon>Bacteria</taxon>
        <taxon>Pseudomonadati</taxon>
        <taxon>Pseudomonadota</taxon>
        <taxon>Alphaproteobacteria</taxon>
        <taxon>Hyphomicrobiales</taxon>
        <taxon>Rhizobiaceae</taxon>
        <taxon>Rhizobium/Agrobacterium group</taxon>
        <taxon>Rhizobium</taxon>
    </lineage>
</organism>
<dbReference type="AlphaFoldDB" id="A0A7Y2W9G0"/>
<accession>A0A7Y2W9G0</accession>
<gene>
    <name evidence="1" type="ORF">HLI17_34485</name>
</gene>
<protein>
    <submittedName>
        <fullName evidence="1">Uncharacterized protein</fullName>
    </submittedName>
</protein>
<reference evidence="1 2" key="1">
    <citation type="submission" date="2020-04" db="EMBL/GenBank/DDBJ databases">
        <title>Rhizobium bacterial biofertilizers improve the content of phenolic compounds of Lactuca sativa L. under non-saline and saline-stress conditions.</title>
        <authorList>
            <person name="Ayuso-Calles M."/>
            <person name="Garcia-Estevez I."/>
            <person name="Jimenez-Gomez A."/>
            <person name="Flores-Felix J.D."/>
            <person name="Escribano-Bailon M."/>
            <person name="Rivas R."/>
        </authorList>
    </citation>
    <scope>NUCLEOTIDE SEQUENCE [LARGE SCALE GENOMIC DNA]</scope>
    <source>
        <strain evidence="1 2">GPTR02</strain>
    </source>
</reference>
<evidence type="ECO:0000313" key="2">
    <source>
        <dbReference type="Proteomes" id="UP000530654"/>
    </source>
</evidence>
<dbReference type="EMBL" id="JABEQY010000098">
    <property type="protein sequence ID" value="NNH68268.1"/>
    <property type="molecule type" value="Genomic_DNA"/>
</dbReference>
<name>A0A7Y2W9G0_9HYPH</name>
<evidence type="ECO:0000313" key="1">
    <source>
        <dbReference type="EMBL" id="NNH68268.1"/>
    </source>
</evidence>